<gene>
    <name evidence="1" type="ORF">RWD45_16405</name>
</gene>
<organism evidence="1 2">
    <name type="scientific">Paracerasibacillus soli</name>
    <dbReference type="NCBI Taxonomy" id="480284"/>
    <lineage>
        <taxon>Bacteria</taxon>
        <taxon>Bacillati</taxon>
        <taxon>Bacillota</taxon>
        <taxon>Bacilli</taxon>
        <taxon>Bacillales</taxon>
        <taxon>Bacillaceae</taxon>
        <taxon>Paracerasibacillus</taxon>
    </lineage>
</organism>
<proteinExistence type="predicted"/>
<reference evidence="1 2" key="1">
    <citation type="submission" date="2023-10" db="EMBL/GenBank/DDBJ databases">
        <title>Virgibacillus soli CC-YMP-6 genome.</title>
        <authorList>
            <person name="Miliotis G."/>
            <person name="Sengupta P."/>
            <person name="Hameed A."/>
            <person name="Chuvochina M."/>
            <person name="Mcdonagh F."/>
            <person name="Simpson A.C."/>
            <person name="Singh N.K."/>
            <person name="Rekha P.D."/>
            <person name="Raman K."/>
            <person name="Hugenholtz P."/>
            <person name="Venkateswaran K."/>
        </authorList>
    </citation>
    <scope>NUCLEOTIDE SEQUENCE [LARGE SCALE GENOMIC DNA]</scope>
    <source>
        <strain evidence="1 2">CC-YMP-6</strain>
    </source>
</reference>
<name>A0ABU5CU20_9BACI</name>
<evidence type="ECO:0000313" key="1">
    <source>
        <dbReference type="EMBL" id="MDY0409867.1"/>
    </source>
</evidence>
<keyword evidence="2" id="KW-1185">Reference proteome</keyword>
<dbReference type="EMBL" id="JAWDIQ010000003">
    <property type="protein sequence ID" value="MDY0409867.1"/>
    <property type="molecule type" value="Genomic_DNA"/>
</dbReference>
<evidence type="ECO:0000313" key="2">
    <source>
        <dbReference type="Proteomes" id="UP001275315"/>
    </source>
</evidence>
<accession>A0ABU5CU20</accession>
<sequence length="62" mass="6918">MTAIGTKGIIVFENWRDLKVGTIGQPIETVELPHPSTLPWIMRHIVDALHKKPAEIYGLEVG</sequence>
<protein>
    <submittedName>
        <fullName evidence="1">Uncharacterized protein</fullName>
    </submittedName>
</protein>
<dbReference type="Proteomes" id="UP001275315">
    <property type="component" value="Unassembled WGS sequence"/>
</dbReference>
<comment type="caution">
    <text evidence="1">The sequence shown here is derived from an EMBL/GenBank/DDBJ whole genome shotgun (WGS) entry which is preliminary data.</text>
</comment>
<dbReference type="RefSeq" id="WP_320380724.1">
    <property type="nucleotide sequence ID" value="NZ_JAWDIQ010000003.1"/>
</dbReference>